<dbReference type="InterPro" id="IPR012341">
    <property type="entry name" value="6hp_glycosidase-like_sf"/>
</dbReference>
<dbReference type="InterPro" id="IPR008928">
    <property type="entry name" value="6-hairpin_glycosidase_sf"/>
</dbReference>
<evidence type="ECO:0000313" key="4">
    <source>
        <dbReference type="EMBL" id="MFD1064808.1"/>
    </source>
</evidence>
<gene>
    <name evidence="4" type="ORF">ACFQ19_02110</name>
</gene>
<keyword evidence="2 4" id="KW-0378">Hydrolase</keyword>
<name>A0ABW3NCV2_9BACI</name>
<sequence length="362" mass="41345">MKRFMLLIGICCLIGGCTMDDSKESNERGNKNEAFINKWLRNDNGLLATYIQHSDLEDEDLVAGRELLSETLGLWMFYALEKEDSALFDEIYTQLHDFFLENDGFVHWKLTEEGDSEVSTNAFIDDIRISNALLYAYEMWGDEKYVDTANTINAYISANNVNIGIFTDFYDREEVYASSNITLSYIDIQAMNRMAEQGSLNQQVVENTANVLTETPLRNGFYPKSYNVENETYAYDSDINMVDQAITAYHHAQAGNPSEELLRFIQEEMEENGVVYGMYNLETKAPVVDYESPAIYGFLILYLLEIGEEQTADAIFDRMKAFQVTNANSEYEGGYSITDGDTHIFDNIVPLIAEQSLQNYKQ</sequence>
<evidence type="ECO:0000313" key="5">
    <source>
        <dbReference type="Proteomes" id="UP001597041"/>
    </source>
</evidence>
<dbReference type="GO" id="GO:0016787">
    <property type="term" value="F:hydrolase activity"/>
    <property type="evidence" value="ECO:0007669"/>
    <property type="project" value="UniProtKB-KW"/>
</dbReference>
<dbReference type="Proteomes" id="UP001597041">
    <property type="component" value="Unassembled WGS sequence"/>
</dbReference>
<dbReference type="EMBL" id="JBHTKK010000001">
    <property type="protein sequence ID" value="MFD1064808.1"/>
    <property type="molecule type" value="Genomic_DNA"/>
</dbReference>
<keyword evidence="5" id="KW-1185">Reference proteome</keyword>
<comment type="similarity">
    <text evidence="1">Belongs to the glycosyl hydrolase 8 (cellulase D) family.</text>
</comment>
<dbReference type="Pfam" id="PF01270">
    <property type="entry name" value="Glyco_hydro_8"/>
    <property type="match status" value="1"/>
</dbReference>
<accession>A0ABW3NCV2</accession>
<evidence type="ECO:0000256" key="1">
    <source>
        <dbReference type="ARBA" id="ARBA00009209"/>
    </source>
</evidence>
<comment type="caution">
    <text evidence="4">The sequence shown here is derived from an EMBL/GenBank/DDBJ whole genome shotgun (WGS) entry which is preliminary data.</text>
</comment>
<dbReference type="RefSeq" id="WP_379590276.1">
    <property type="nucleotide sequence ID" value="NZ_JBHTKK010000001.1"/>
</dbReference>
<dbReference type="InterPro" id="IPR002037">
    <property type="entry name" value="Glyco_hydro_8"/>
</dbReference>
<keyword evidence="3" id="KW-0326">Glycosidase</keyword>
<proteinExistence type="inferred from homology"/>
<organism evidence="4 5">
    <name type="scientific">Oceanobacillus locisalsi</name>
    <dbReference type="NCBI Taxonomy" id="546107"/>
    <lineage>
        <taxon>Bacteria</taxon>
        <taxon>Bacillati</taxon>
        <taxon>Bacillota</taxon>
        <taxon>Bacilli</taxon>
        <taxon>Bacillales</taxon>
        <taxon>Bacillaceae</taxon>
        <taxon>Oceanobacillus</taxon>
    </lineage>
</organism>
<evidence type="ECO:0000256" key="2">
    <source>
        <dbReference type="ARBA" id="ARBA00022801"/>
    </source>
</evidence>
<reference evidence="5" key="1">
    <citation type="journal article" date="2019" name="Int. J. Syst. Evol. Microbiol.">
        <title>The Global Catalogue of Microorganisms (GCM) 10K type strain sequencing project: providing services to taxonomists for standard genome sequencing and annotation.</title>
        <authorList>
            <consortium name="The Broad Institute Genomics Platform"/>
            <consortium name="The Broad Institute Genome Sequencing Center for Infectious Disease"/>
            <person name="Wu L."/>
            <person name="Ma J."/>
        </authorList>
    </citation>
    <scope>NUCLEOTIDE SEQUENCE [LARGE SCALE GENOMIC DNA]</scope>
    <source>
        <strain evidence="5">CCUG 56608</strain>
    </source>
</reference>
<dbReference type="SUPFAM" id="SSF48208">
    <property type="entry name" value="Six-hairpin glycosidases"/>
    <property type="match status" value="1"/>
</dbReference>
<protein>
    <submittedName>
        <fullName evidence="4">Glycosyl hydrolase family 8</fullName>
    </submittedName>
</protein>
<evidence type="ECO:0000256" key="3">
    <source>
        <dbReference type="ARBA" id="ARBA00023295"/>
    </source>
</evidence>
<dbReference type="Gene3D" id="1.50.10.10">
    <property type="match status" value="1"/>
</dbReference>
<dbReference type="PROSITE" id="PS51257">
    <property type="entry name" value="PROKAR_LIPOPROTEIN"/>
    <property type="match status" value="1"/>
</dbReference>